<dbReference type="InterPro" id="IPR003959">
    <property type="entry name" value="ATPase_AAA_core"/>
</dbReference>
<dbReference type="InterPro" id="IPR048611">
    <property type="entry name" value="KATNA1_MIT"/>
</dbReference>
<dbReference type="EMBL" id="JADGJW010000403">
    <property type="protein sequence ID" value="KAJ3217933.1"/>
    <property type="molecule type" value="Genomic_DNA"/>
</dbReference>
<comment type="similarity">
    <text evidence="8">Belongs to the AAA ATPase family. Katanin p60 subunit A1 subfamily.</text>
</comment>
<dbReference type="InterPro" id="IPR028596">
    <property type="entry name" value="KATNA1"/>
</dbReference>
<keyword evidence="4 8" id="KW-0547">Nucleotide-binding</keyword>
<evidence type="ECO:0000256" key="3">
    <source>
        <dbReference type="ARBA" id="ARBA00022701"/>
    </source>
</evidence>
<dbReference type="GO" id="GO:0008017">
    <property type="term" value="F:microtubule binding"/>
    <property type="evidence" value="ECO:0007669"/>
    <property type="project" value="UniProtKB-UniRule"/>
</dbReference>
<dbReference type="GO" id="GO:0005874">
    <property type="term" value="C:microtubule"/>
    <property type="evidence" value="ECO:0007669"/>
    <property type="project" value="UniProtKB-KW"/>
</dbReference>
<dbReference type="Gene3D" id="1.20.58.80">
    <property type="entry name" value="Phosphotransferase system, lactose/cellobiose-type IIA subunit"/>
    <property type="match status" value="1"/>
</dbReference>
<comment type="function">
    <text evidence="8">Severs microtubules in an ATP-dependent manner. Microtubule severing may promote rapid reorganization of cellular microtubule arrays.</text>
</comment>
<evidence type="ECO:0000256" key="1">
    <source>
        <dbReference type="ARBA" id="ARBA00004245"/>
    </source>
</evidence>
<dbReference type="InterPro" id="IPR027417">
    <property type="entry name" value="P-loop_NTPase"/>
</dbReference>
<feature type="compositionally biased region" description="Basic and acidic residues" evidence="9">
    <location>
        <begin position="94"/>
        <end position="103"/>
    </location>
</feature>
<dbReference type="GO" id="GO:0005524">
    <property type="term" value="F:ATP binding"/>
    <property type="evidence" value="ECO:0007669"/>
    <property type="project" value="UniProtKB-KW"/>
</dbReference>
<feature type="compositionally biased region" description="Polar residues" evidence="9">
    <location>
        <begin position="165"/>
        <end position="181"/>
    </location>
</feature>
<dbReference type="SMART" id="SM00382">
    <property type="entry name" value="AAA"/>
    <property type="match status" value="1"/>
</dbReference>
<dbReference type="AlphaFoldDB" id="A0AAD5TZD3"/>
<evidence type="ECO:0000256" key="7">
    <source>
        <dbReference type="ARBA" id="ARBA00023235"/>
    </source>
</evidence>
<dbReference type="FunFam" id="3.40.50.300:FF:000159">
    <property type="entry name" value="Katanin p60 ATPase-containing subunit A1"/>
    <property type="match status" value="1"/>
</dbReference>
<keyword evidence="3 8" id="KW-0493">Microtubule</keyword>
<dbReference type="Pfam" id="PF00004">
    <property type="entry name" value="AAA"/>
    <property type="match status" value="1"/>
</dbReference>
<comment type="catalytic activity">
    <reaction evidence="8">
        <text>n ATP + n H2O + a microtubule = n ADP + n phosphate + (n+1) alpha/beta tubulin heterodimers.</text>
        <dbReference type="EC" id="5.6.1.1"/>
    </reaction>
</comment>
<accession>A0AAD5TZD3</accession>
<evidence type="ECO:0000256" key="2">
    <source>
        <dbReference type="ARBA" id="ARBA00022490"/>
    </source>
</evidence>
<evidence type="ECO:0000256" key="5">
    <source>
        <dbReference type="ARBA" id="ARBA00022840"/>
    </source>
</evidence>
<evidence type="ECO:0000256" key="8">
    <source>
        <dbReference type="HAMAP-Rule" id="MF_03023"/>
    </source>
</evidence>
<dbReference type="SUPFAM" id="SSF52540">
    <property type="entry name" value="P-loop containing nucleoside triphosphate hydrolases"/>
    <property type="match status" value="1"/>
</dbReference>
<dbReference type="Proteomes" id="UP001211065">
    <property type="component" value="Unassembled WGS sequence"/>
</dbReference>
<sequence length="561" mass="63414">MDSFRPHIYSLPTDLQASREAALVGNYDQALVYSEAILQTIGLHIKSLIDENLKNKWQVVKSDLFEEFQIVKEISIELSKFKEKPLKRLLSKTPDAERERDPDVWEPPPSPFPKKPIYRKPKSDDELSNNNTQNFNPSPWSKNQSPIPSKSVPKKILKKTDSKKNLLSNKQNATTVIQSTSKKNKKVVTDEGKYNLSNNTIKRERSKDKLNQVSYDNLNANNSNEEDAENTTAGSRPEFDGTGYDKDLVEMLKRDILQTSPNVKWTDIAGKYYHIKFLYELFIGLREAKQLLEEAIVLPLWMPDFFQGIRRPWKGVLMTGPPGTGKTLLAKAVATECGTTFFNVTASMLTSKWRGDSEKIVRLLFEMARHYAPSTIFIDEIDSLCSTRGEGSEHEASRRVKSEILMQMDGVSSLSGGGDNENAIVMVLAATNFPWHVDDALRRRLEKRIYIPLPDSESREELLKINLQGIKIADDVLLLDLAVKLEGYSGADITNICRDASLMCMRRRIKGLSAGEIKSLPKEDLEVPATMSDFELAIKKIQSSVSAADLKKYDDWLAEYG</sequence>
<feature type="binding site" evidence="8">
    <location>
        <begin position="320"/>
        <end position="327"/>
    </location>
    <ligand>
        <name>ATP</name>
        <dbReference type="ChEBI" id="CHEBI:30616"/>
    </ligand>
</feature>
<dbReference type="FunFam" id="1.10.8.60:FF:000025">
    <property type="entry name" value="Katanin p60 ATPase-containing subunit A1"/>
    <property type="match status" value="1"/>
</dbReference>
<name>A0AAD5TZD3_9FUNG</name>
<dbReference type="GO" id="GO:0008568">
    <property type="term" value="F:microtubule severing ATPase activity"/>
    <property type="evidence" value="ECO:0007669"/>
    <property type="project" value="UniProtKB-EC"/>
</dbReference>
<protein>
    <recommendedName>
        <fullName evidence="8">Katanin p60 ATPase-containing subunit A1</fullName>
        <shortName evidence="8">Katanin p60 subunit A1</shortName>
        <ecNumber evidence="8">5.6.1.1</ecNumber>
    </recommendedName>
    <alternativeName>
        <fullName evidence="8">p60 katanin</fullName>
    </alternativeName>
</protein>
<keyword evidence="12" id="KW-1185">Reference proteome</keyword>
<dbReference type="InterPro" id="IPR050304">
    <property type="entry name" value="MT-severing_AAA_ATPase"/>
</dbReference>
<feature type="compositionally biased region" description="Polar residues" evidence="9">
    <location>
        <begin position="128"/>
        <end position="148"/>
    </location>
</feature>
<dbReference type="Gene3D" id="3.40.50.300">
    <property type="entry name" value="P-loop containing nucleotide triphosphate hydrolases"/>
    <property type="match status" value="1"/>
</dbReference>
<evidence type="ECO:0000259" key="10">
    <source>
        <dbReference type="SMART" id="SM00382"/>
    </source>
</evidence>
<proteinExistence type="inferred from homology"/>
<evidence type="ECO:0000313" key="12">
    <source>
        <dbReference type="Proteomes" id="UP001211065"/>
    </source>
</evidence>
<dbReference type="GO" id="GO:0005737">
    <property type="term" value="C:cytoplasm"/>
    <property type="evidence" value="ECO:0007669"/>
    <property type="project" value="UniProtKB-UniRule"/>
</dbReference>
<dbReference type="CDD" id="cd21748">
    <property type="entry name" value="Kp60-NTD"/>
    <property type="match status" value="1"/>
</dbReference>
<reference evidence="11" key="1">
    <citation type="submission" date="2020-05" db="EMBL/GenBank/DDBJ databases">
        <title>Phylogenomic resolution of chytrid fungi.</title>
        <authorList>
            <person name="Stajich J.E."/>
            <person name="Amses K."/>
            <person name="Simmons R."/>
            <person name="Seto K."/>
            <person name="Myers J."/>
            <person name="Bonds A."/>
            <person name="Quandt C.A."/>
            <person name="Barry K."/>
            <person name="Liu P."/>
            <person name="Grigoriev I."/>
            <person name="Longcore J.E."/>
            <person name="James T.Y."/>
        </authorList>
    </citation>
    <scope>NUCLEOTIDE SEQUENCE</scope>
    <source>
        <strain evidence="11">JEL0476</strain>
    </source>
</reference>
<dbReference type="Gene3D" id="1.10.8.60">
    <property type="match status" value="1"/>
</dbReference>
<dbReference type="Pfam" id="PF17862">
    <property type="entry name" value="AAA_lid_3"/>
    <property type="match status" value="1"/>
</dbReference>
<gene>
    <name evidence="11" type="primary">KATNAL1</name>
    <name evidence="8" type="synonym">KATNA1</name>
    <name evidence="11" type="ORF">HK099_005292</name>
</gene>
<comment type="subcellular location">
    <subcellularLocation>
        <location evidence="1 8">Cytoplasm</location>
        <location evidence="1 8">Cytoskeleton</location>
    </subcellularLocation>
</comment>
<dbReference type="PANTHER" id="PTHR23074">
    <property type="entry name" value="AAA DOMAIN-CONTAINING"/>
    <property type="match status" value="1"/>
</dbReference>
<dbReference type="PROSITE" id="PS00674">
    <property type="entry name" value="AAA"/>
    <property type="match status" value="1"/>
</dbReference>
<keyword evidence="2 8" id="KW-0963">Cytoplasm</keyword>
<feature type="domain" description="AAA+ ATPase" evidence="10">
    <location>
        <begin position="312"/>
        <end position="455"/>
    </location>
</feature>
<dbReference type="GO" id="GO:0051013">
    <property type="term" value="P:microtubule severing"/>
    <property type="evidence" value="ECO:0007669"/>
    <property type="project" value="UniProtKB-UniRule"/>
</dbReference>
<evidence type="ECO:0000313" key="11">
    <source>
        <dbReference type="EMBL" id="KAJ3217933.1"/>
    </source>
</evidence>
<evidence type="ECO:0000256" key="9">
    <source>
        <dbReference type="SAM" id="MobiDB-lite"/>
    </source>
</evidence>
<dbReference type="Pfam" id="PF21126">
    <property type="entry name" value="KATNA1_MIT"/>
    <property type="match status" value="1"/>
</dbReference>
<dbReference type="PANTHER" id="PTHR23074:SF19">
    <property type="entry name" value="KATANIN P60 ATPASE-CONTAINING SUBUNIT A1"/>
    <property type="match status" value="1"/>
</dbReference>
<feature type="region of interest" description="Disordered" evidence="9">
    <location>
        <begin position="92"/>
        <end position="188"/>
    </location>
</feature>
<keyword evidence="5 8" id="KW-0067">ATP-binding</keyword>
<feature type="compositionally biased region" description="Pro residues" evidence="9">
    <location>
        <begin position="105"/>
        <end position="114"/>
    </location>
</feature>
<feature type="region of interest" description="Disordered" evidence="9">
    <location>
        <begin position="217"/>
        <end position="242"/>
    </location>
</feature>
<comment type="caution">
    <text evidence="11">The sequence shown here is derived from an EMBL/GenBank/DDBJ whole genome shotgun (WGS) entry which is preliminary data.</text>
</comment>
<dbReference type="Pfam" id="PF09336">
    <property type="entry name" value="Vps4_C"/>
    <property type="match status" value="1"/>
</dbReference>
<evidence type="ECO:0000256" key="4">
    <source>
        <dbReference type="ARBA" id="ARBA00022741"/>
    </source>
</evidence>
<organism evidence="11 12">
    <name type="scientific">Clydaea vesicula</name>
    <dbReference type="NCBI Taxonomy" id="447962"/>
    <lineage>
        <taxon>Eukaryota</taxon>
        <taxon>Fungi</taxon>
        <taxon>Fungi incertae sedis</taxon>
        <taxon>Chytridiomycota</taxon>
        <taxon>Chytridiomycota incertae sedis</taxon>
        <taxon>Chytridiomycetes</taxon>
        <taxon>Lobulomycetales</taxon>
        <taxon>Lobulomycetaceae</taxon>
        <taxon>Clydaea</taxon>
    </lineage>
</organism>
<evidence type="ECO:0000256" key="6">
    <source>
        <dbReference type="ARBA" id="ARBA00023212"/>
    </source>
</evidence>
<dbReference type="InterPro" id="IPR015415">
    <property type="entry name" value="Spast_Vps4_C"/>
</dbReference>
<dbReference type="InterPro" id="IPR003960">
    <property type="entry name" value="ATPase_AAA_CS"/>
</dbReference>
<keyword evidence="7 8" id="KW-0413">Isomerase</keyword>
<dbReference type="GO" id="GO:0016887">
    <property type="term" value="F:ATP hydrolysis activity"/>
    <property type="evidence" value="ECO:0007669"/>
    <property type="project" value="InterPro"/>
</dbReference>
<dbReference type="InterPro" id="IPR003593">
    <property type="entry name" value="AAA+_ATPase"/>
</dbReference>
<dbReference type="InterPro" id="IPR041569">
    <property type="entry name" value="AAA_lid_3"/>
</dbReference>
<keyword evidence="6 8" id="KW-0206">Cytoskeleton</keyword>
<dbReference type="EC" id="5.6.1.1" evidence="8"/>
<dbReference type="HAMAP" id="MF_03023">
    <property type="entry name" value="Katanin_p60_A1"/>
    <property type="match status" value="1"/>
</dbReference>